<dbReference type="InterPro" id="IPR050772">
    <property type="entry name" value="Hydratase-Decarb/MhpD_sf"/>
</dbReference>
<dbReference type="RefSeq" id="WP_062764409.1">
    <property type="nucleotide sequence ID" value="NZ_CP121011.1"/>
</dbReference>
<dbReference type="SUPFAM" id="SSF56529">
    <property type="entry name" value="FAH"/>
    <property type="match status" value="1"/>
</dbReference>
<dbReference type="EMBL" id="DMAI01000148">
    <property type="protein sequence ID" value="HAE47653.1"/>
    <property type="molecule type" value="Genomic_DNA"/>
</dbReference>
<dbReference type="OrthoDB" id="9792137at2"/>
<proteinExistence type="predicted"/>
<dbReference type="Proteomes" id="UP000075787">
    <property type="component" value="Unassembled WGS sequence"/>
</dbReference>
<dbReference type="EMBL" id="LPZR01000157">
    <property type="protein sequence ID" value="KYO52287.1"/>
    <property type="molecule type" value="Genomic_DNA"/>
</dbReference>
<reference evidence="3 6" key="2">
    <citation type="journal article" date="2018" name="Nat. Biotechnol.">
        <title>A standardized bacterial taxonomy based on genome phylogeny substantially revises the tree of life.</title>
        <authorList>
            <person name="Parks D.H."/>
            <person name="Chuvochina M."/>
            <person name="Waite D.W."/>
            <person name="Rinke C."/>
            <person name="Skarshewski A."/>
            <person name="Chaumeil P.A."/>
            <person name="Hugenholtz P."/>
        </authorList>
    </citation>
    <scope>NUCLEOTIDE SEQUENCE [LARGE SCALE GENOMIC DNA]</scope>
    <source>
        <strain evidence="3">UBA8739</strain>
    </source>
</reference>
<dbReference type="PANTHER" id="PTHR30143">
    <property type="entry name" value="ACID HYDRATASE"/>
    <property type="match status" value="1"/>
</dbReference>
<organism evidence="4 5">
    <name type="scientific">Tistrella mobilis</name>
    <dbReference type="NCBI Taxonomy" id="171437"/>
    <lineage>
        <taxon>Bacteria</taxon>
        <taxon>Pseudomonadati</taxon>
        <taxon>Pseudomonadota</taxon>
        <taxon>Alphaproteobacteria</taxon>
        <taxon>Geminicoccales</taxon>
        <taxon>Geminicoccaceae</taxon>
        <taxon>Tistrella</taxon>
    </lineage>
</organism>
<gene>
    <name evidence="4" type="ORF">AUP44_00620</name>
    <name evidence="3" type="ORF">DCK97_09560</name>
</gene>
<dbReference type="Proteomes" id="UP000257706">
    <property type="component" value="Unassembled WGS sequence"/>
</dbReference>
<comment type="caution">
    <text evidence="4">The sequence shown here is derived from an EMBL/GenBank/DDBJ whole genome shotgun (WGS) entry which is preliminary data.</text>
</comment>
<evidence type="ECO:0000313" key="5">
    <source>
        <dbReference type="Proteomes" id="UP000075787"/>
    </source>
</evidence>
<accession>A0A162KW33</accession>
<dbReference type="Pfam" id="PF01557">
    <property type="entry name" value="FAA_hydrolase"/>
    <property type="match status" value="1"/>
</dbReference>
<sequence length="260" mass="28163">MLTEEQRARCVESLLESHRTKVQGQRPSEMFPEIEIADSYAISSAVAAAKVKAGAKIIGHKIGLTSKAMQAASKIDEPDYGYMFDDLVLADGAKVRFEDFCVPRVEPELTFILKEPLKGPNVGLVDVLRATEWVVPSIEIIDARVTEPRRIFDTVADNGAAAGLVLGGRPVRPTDVDLRWVGAIFYRNSEIEETGLAAGVLGHPAMAVAWLANKLAPFDVTLEPGHMLLSGSFTRPVWAKKGDTLHADFGPLGAVAVQFV</sequence>
<dbReference type="PANTHER" id="PTHR30143:SF0">
    <property type="entry name" value="2-KETO-4-PENTENOATE HYDRATASE"/>
    <property type="match status" value="1"/>
</dbReference>
<dbReference type="InterPro" id="IPR011234">
    <property type="entry name" value="Fumarylacetoacetase-like_C"/>
</dbReference>
<feature type="domain" description="Fumarylacetoacetase-like C-terminal" evidence="2">
    <location>
        <begin position="72"/>
        <end position="258"/>
    </location>
</feature>
<evidence type="ECO:0000259" key="2">
    <source>
        <dbReference type="Pfam" id="PF01557"/>
    </source>
</evidence>
<evidence type="ECO:0000313" key="4">
    <source>
        <dbReference type="EMBL" id="KYO52287.1"/>
    </source>
</evidence>
<evidence type="ECO:0000313" key="6">
    <source>
        <dbReference type="Proteomes" id="UP000257706"/>
    </source>
</evidence>
<reference evidence="4 5" key="1">
    <citation type="submission" date="2015-12" db="EMBL/GenBank/DDBJ databases">
        <title>Genome sequence of Tistrella mobilis MCCC 1A02139.</title>
        <authorList>
            <person name="Lu L."/>
            <person name="Lai Q."/>
            <person name="Shao Z."/>
            <person name="Qian P."/>
        </authorList>
    </citation>
    <scope>NUCLEOTIDE SEQUENCE [LARGE SCALE GENOMIC DNA]</scope>
    <source>
        <strain evidence="4 5">MCCC 1A02139</strain>
    </source>
</reference>
<dbReference type="GeneID" id="97239664"/>
<dbReference type="Gene3D" id="3.90.850.10">
    <property type="entry name" value="Fumarylacetoacetase-like, C-terminal domain"/>
    <property type="match status" value="1"/>
</dbReference>
<dbReference type="AlphaFoldDB" id="A0A162KW33"/>
<name>A0A162KW33_9PROT</name>
<dbReference type="GO" id="GO:0008684">
    <property type="term" value="F:2-oxopent-4-enoate hydratase activity"/>
    <property type="evidence" value="ECO:0007669"/>
    <property type="project" value="TreeGrafter"/>
</dbReference>
<evidence type="ECO:0000313" key="3">
    <source>
        <dbReference type="EMBL" id="HAE47653.1"/>
    </source>
</evidence>
<keyword evidence="1" id="KW-0456">Lyase</keyword>
<protein>
    <submittedName>
        <fullName evidence="4">2-oxo-hepta-3-ene-1,7-dioate hydratase</fullName>
    </submittedName>
</protein>
<evidence type="ECO:0000256" key="1">
    <source>
        <dbReference type="ARBA" id="ARBA00023239"/>
    </source>
</evidence>
<dbReference type="InterPro" id="IPR036663">
    <property type="entry name" value="Fumarylacetoacetase_C_sf"/>
</dbReference>
<dbReference type="GO" id="GO:0005737">
    <property type="term" value="C:cytoplasm"/>
    <property type="evidence" value="ECO:0007669"/>
    <property type="project" value="TreeGrafter"/>
</dbReference>